<evidence type="ECO:0000313" key="3">
    <source>
        <dbReference type="Proteomes" id="UP000234905"/>
    </source>
</evidence>
<feature type="region of interest" description="Disordered" evidence="1">
    <location>
        <begin position="38"/>
        <end position="67"/>
    </location>
</feature>
<sequence>MANRHSAELARKVHWTFRLNKLTLRVAFARYALSAKAGRRASNSYLTQPLQKPASQTPAQNSRHIKR</sequence>
<evidence type="ECO:0000256" key="1">
    <source>
        <dbReference type="SAM" id="MobiDB-lite"/>
    </source>
</evidence>
<name>A0AAP8ISP2_GARVA</name>
<dbReference type="EMBL" id="PKJN01000002">
    <property type="protein sequence ID" value="PKZ59431.1"/>
    <property type="molecule type" value="Genomic_DNA"/>
</dbReference>
<feature type="compositionally biased region" description="Polar residues" evidence="1">
    <location>
        <begin position="41"/>
        <end position="67"/>
    </location>
</feature>
<gene>
    <name evidence="2" type="ORF">CYJ61_03790</name>
</gene>
<evidence type="ECO:0000313" key="2">
    <source>
        <dbReference type="EMBL" id="PKZ59431.1"/>
    </source>
</evidence>
<comment type="caution">
    <text evidence="2">The sequence shown here is derived from an EMBL/GenBank/DDBJ whole genome shotgun (WGS) entry which is preliminary data.</text>
</comment>
<accession>A0AAP8ISP2</accession>
<protein>
    <submittedName>
        <fullName evidence="2">Uncharacterized protein</fullName>
    </submittedName>
</protein>
<dbReference type="AlphaFoldDB" id="A0AAP8ISP2"/>
<proteinExistence type="predicted"/>
<dbReference type="Proteomes" id="UP000234905">
    <property type="component" value="Unassembled WGS sequence"/>
</dbReference>
<organism evidence="2 3">
    <name type="scientific">Gardnerella vaginalis</name>
    <dbReference type="NCBI Taxonomy" id="2702"/>
    <lineage>
        <taxon>Bacteria</taxon>
        <taxon>Bacillati</taxon>
        <taxon>Actinomycetota</taxon>
        <taxon>Actinomycetes</taxon>
        <taxon>Bifidobacteriales</taxon>
        <taxon>Bifidobacteriaceae</taxon>
        <taxon>Gardnerella</taxon>
    </lineage>
</organism>
<reference evidence="2 3" key="1">
    <citation type="submission" date="2017-12" db="EMBL/GenBank/DDBJ databases">
        <title>Phylogenetic diversity of female urinary microbiome.</title>
        <authorList>
            <person name="Thomas-White K."/>
            <person name="Wolfe A.J."/>
        </authorList>
    </citation>
    <scope>NUCLEOTIDE SEQUENCE [LARGE SCALE GENOMIC DNA]</scope>
    <source>
        <strain evidence="2 3">UMB0682</strain>
    </source>
</reference>